<evidence type="ECO:0000256" key="4">
    <source>
        <dbReference type="ARBA" id="ARBA00022475"/>
    </source>
</evidence>
<comment type="subcellular location">
    <subcellularLocation>
        <location evidence="10">Cell inner membrane</location>
    </subcellularLocation>
    <subcellularLocation>
        <location evidence="2">Cell membrane</location>
        <topology evidence="2">Single-pass membrane protein</topology>
    </subcellularLocation>
</comment>
<evidence type="ECO:0000256" key="7">
    <source>
        <dbReference type="ARBA" id="ARBA00022779"/>
    </source>
</evidence>
<keyword evidence="12" id="KW-1185">Reference proteome</keyword>
<evidence type="ECO:0000256" key="1">
    <source>
        <dbReference type="ARBA" id="ARBA00002254"/>
    </source>
</evidence>
<dbReference type="InterPro" id="IPR005503">
    <property type="entry name" value="FliL"/>
</dbReference>
<organism evidence="11 12">
    <name type="scientific">Pleionea mediterranea</name>
    <dbReference type="NCBI Taxonomy" id="523701"/>
    <lineage>
        <taxon>Bacteria</taxon>
        <taxon>Pseudomonadati</taxon>
        <taxon>Pseudomonadota</taxon>
        <taxon>Gammaproteobacteria</taxon>
        <taxon>Oceanospirillales</taxon>
        <taxon>Pleioneaceae</taxon>
        <taxon>Pleionea</taxon>
    </lineage>
</organism>
<keyword evidence="7 10" id="KW-0283">Flagellar rotation</keyword>
<dbReference type="AlphaFoldDB" id="A0A316FM02"/>
<dbReference type="Pfam" id="PF03748">
    <property type="entry name" value="FliL"/>
    <property type="match status" value="1"/>
</dbReference>
<feature type="transmembrane region" description="Helical" evidence="10">
    <location>
        <begin position="22"/>
        <end position="42"/>
    </location>
</feature>
<dbReference type="GO" id="GO:0005886">
    <property type="term" value="C:plasma membrane"/>
    <property type="evidence" value="ECO:0007669"/>
    <property type="project" value="UniProtKB-SubCell"/>
</dbReference>
<dbReference type="Proteomes" id="UP000245790">
    <property type="component" value="Unassembled WGS sequence"/>
</dbReference>
<keyword evidence="6 10" id="KW-0812">Transmembrane</keyword>
<accession>A0A316FM02</accession>
<keyword evidence="10" id="KW-0997">Cell inner membrane</keyword>
<evidence type="ECO:0000256" key="2">
    <source>
        <dbReference type="ARBA" id="ARBA00004162"/>
    </source>
</evidence>
<gene>
    <name evidence="11" type="ORF">C8D97_10851</name>
</gene>
<keyword evidence="4" id="KW-1003">Cell membrane</keyword>
<proteinExistence type="inferred from homology"/>
<keyword evidence="11" id="KW-0969">Cilium</keyword>
<evidence type="ECO:0000256" key="6">
    <source>
        <dbReference type="ARBA" id="ARBA00022692"/>
    </source>
</evidence>
<comment type="caution">
    <text evidence="11">The sequence shown here is derived from an EMBL/GenBank/DDBJ whole genome shotgun (WGS) entry which is preliminary data.</text>
</comment>
<keyword evidence="11" id="KW-0966">Cell projection</keyword>
<comment type="similarity">
    <text evidence="3 10">Belongs to the FliL family.</text>
</comment>
<reference evidence="11 12" key="1">
    <citation type="submission" date="2018-05" db="EMBL/GenBank/DDBJ databases">
        <title>Genomic Encyclopedia of Type Strains, Phase IV (KMG-IV): sequencing the most valuable type-strain genomes for metagenomic binning, comparative biology and taxonomic classification.</title>
        <authorList>
            <person name="Goeker M."/>
        </authorList>
    </citation>
    <scope>NUCLEOTIDE SEQUENCE [LARGE SCALE GENOMIC DNA]</scope>
    <source>
        <strain evidence="11 12">DSM 25350</strain>
    </source>
</reference>
<evidence type="ECO:0000256" key="9">
    <source>
        <dbReference type="ARBA" id="ARBA00023136"/>
    </source>
</evidence>
<evidence type="ECO:0000256" key="10">
    <source>
        <dbReference type="RuleBase" id="RU364125"/>
    </source>
</evidence>
<evidence type="ECO:0000256" key="5">
    <source>
        <dbReference type="ARBA" id="ARBA00022500"/>
    </source>
</evidence>
<keyword evidence="11" id="KW-0282">Flagellum</keyword>
<dbReference type="EMBL" id="QGGU01000008">
    <property type="protein sequence ID" value="PWK49142.1"/>
    <property type="molecule type" value="Genomic_DNA"/>
</dbReference>
<dbReference type="GO" id="GO:0009425">
    <property type="term" value="C:bacterial-type flagellum basal body"/>
    <property type="evidence" value="ECO:0007669"/>
    <property type="project" value="InterPro"/>
</dbReference>
<evidence type="ECO:0000313" key="11">
    <source>
        <dbReference type="EMBL" id="PWK49142.1"/>
    </source>
</evidence>
<comment type="function">
    <text evidence="1 10">Controls the rotational direction of flagella during chemotaxis.</text>
</comment>
<evidence type="ECO:0000313" key="12">
    <source>
        <dbReference type="Proteomes" id="UP000245790"/>
    </source>
</evidence>
<protein>
    <recommendedName>
        <fullName evidence="10">Flagellar protein FliL</fullName>
    </recommendedName>
</protein>
<dbReference type="GO" id="GO:0006935">
    <property type="term" value="P:chemotaxis"/>
    <property type="evidence" value="ECO:0007669"/>
    <property type="project" value="UniProtKB-KW"/>
</dbReference>
<keyword evidence="8 10" id="KW-1133">Transmembrane helix</keyword>
<evidence type="ECO:0000256" key="8">
    <source>
        <dbReference type="ARBA" id="ARBA00022989"/>
    </source>
</evidence>
<dbReference type="PANTHER" id="PTHR35091">
    <property type="entry name" value="FLAGELLAR PROTEIN FLIL"/>
    <property type="match status" value="1"/>
</dbReference>
<keyword evidence="9 10" id="KW-0472">Membrane</keyword>
<evidence type="ECO:0000256" key="3">
    <source>
        <dbReference type="ARBA" id="ARBA00008281"/>
    </source>
</evidence>
<dbReference type="OrthoDB" id="5616092at2"/>
<sequence length="169" mass="18590">MAEEEQELELDVEEGGGSKKKLIIIIAAAVLLLGGGAAFFFIGGDDTAAIDEQTEEQTEQEAKLPAIYVGVPGAIISPIKGERKDRMVQIKMSFVVRGPESEDKVKKHMPRLKNDLLTLVSQSKADVIITPEGRNKLQQDLLTVVQQTMTQLEGDNHIEKVLFVSFVMQ</sequence>
<dbReference type="RefSeq" id="WP_109763945.1">
    <property type="nucleotide sequence ID" value="NZ_QGGU01000008.1"/>
</dbReference>
<dbReference type="PANTHER" id="PTHR35091:SF2">
    <property type="entry name" value="FLAGELLAR PROTEIN FLIL"/>
    <property type="match status" value="1"/>
</dbReference>
<name>A0A316FM02_9GAMM</name>
<dbReference type="GO" id="GO:0071978">
    <property type="term" value="P:bacterial-type flagellum-dependent swarming motility"/>
    <property type="evidence" value="ECO:0007669"/>
    <property type="project" value="TreeGrafter"/>
</dbReference>
<keyword evidence="5 10" id="KW-0145">Chemotaxis</keyword>